<dbReference type="Proteomes" id="UP001362999">
    <property type="component" value="Unassembled WGS sequence"/>
</dbReference>
<evidence type="ECO:0000256" key="1">
    <source>
        <dbReference type="SAM" id="MobiDB-lite"/>
    </source>
</evidence>
<feature type="compositionally biased region" description="Polar residues" evidence="1">
    <location>
        <begin position="294"/>
        <end position="304"/>
    </location>
</feature>
<feature type="compositionally biased region" description="Pro residues" evidence="1">
    <location>
        <begin position="186"/>
        <end position="195"/>
    </location>
</feature>
<feature type="region of interest" description="Disordered" evidence="1">
    <location>
        <begin position="82"/>
        <end position="156"/>
    </location>
</feature>
<reference evidence="2 3" key="1">
    <citation type="journal article" date="2024" name="J Genomics">
        <title>Draft genome sequencing and assembly of Favolaschia claudopus CIRM-BRFM 2984 isolated from oak limbs.</title>
        <authorList>
            <person name="Navarro D."/>
            <person name="Drula E."/>
            <person name="Chaduli D."/>
            <person name="Cazenave R."/>
            <person name="Ahrendt S."/>
            <person name="Wang J."/>
            <person name="Lipzen A."/>
            <person name="Daum C."/>
            <person name="Barry K."/>
            <person name="Grigoriev I.V."/>
            <person name="Favel A."/>
            <person name="Rosso M.N."/>
            <person name="Martin F."/>
        </authorList>
    </citation>
    <scope>NUCLEOTIDE SEQUENCE [LARGE SCALE GENOMIC DNA]</scope>
    <source>
        <strain evidence="2 3">CIRM-BRFM 2984</strain>
    </source>
</reference>
<gene>
    <name evidence="2" type="ORF">R3P38DRAFT_1182376</name>
</gene>
<name>A0AAW0E365_9AGAR</name>
<feature type="region of interest" description="Disordered" evidence="1">
    <location>
        <begin position="260"/>
        <end position="279"/>
    </location>
</feature>
<feature type="compositionally biased region" description="Polar residues" evidence="1">
    <location>
        <begin position="313"/>
        <end position="330"/>
    </location>
</feature>
<keyword evidence="3" id="KW-1185">Reference proteome</keyword>
<feature type="region of interest" description="Disordered" evidence="1">
    <location>
        <begin position="172"/>
        <end position="255"/>
    </location>
</feature>
<evidence type="ECO:0000313" key="3">
    <source>
        <dbReference type="Proteomes" id="UP001362999"/>
    </source>
</evidence>
<protein>
    <submittedName>
        <fullName evidence="2">Uncharacterized protein</fullName>
    </submittedName>
</protein>
<accession>A0AAW0E365</accession>
<feature type="compositionally biased region" description="Basic and acidic residues" evidence="1">
    <location>
        <begin position="232"/>
        <end position="248"/>
    </location>
</feature>
<feature type="compositionally biased region" description="Low complexity" evidence="1">
    <location>
        <begin position="132"/>
        <end position="144"/>
    </location>
</feature>
<dbReference type="AlphaFoldDB" id="A0AAW0E365"/>
<feature type="compositionally biased region" description="Low complexity" evidence="1">
    <location>
        <begin position="55"/>
        <end position="64"/>
    </location>
</feature>
<organism evidence="2 3">
    <name type="scientific">Favolaschia claudopus</name>
    <dbReference type="NCBI Taxonomy" id="2862362"/>
    <lineage>
        <taxon>Eukaryota</taxon>
        <taxon>Fungi</taxon>
        <taxon>Dikarya</taxon>
        <taxon>Basidiomycota</taxon>
        <taxon>Agaricomycotina</taxon>
        <taxon>Agaricomycetes</taxon>
        <taxon>Agaricomycetidae</taxon>
        <taxon>Agaricales</taxon>
        <taxon>Marasmiineae</taxon>
        <taxon>Mycenaceae</taxon>
        <taxon>Favolaschia</taxon>
    </lineage>
</organism>
<feature type="compositionally biased region" description="Polar residues" evidence="1">
    <location>
        <begin position="219"/>
        <end position="230"/>
    </location>
</feature>
<sequence length="458" mass="49835">MAERAVSPVSFNVPRTTGIRKLATILRPTKMRRTATQPASFSVPGVDVDGRRNASSSPSLYSVSSEDSDLRSKILLDAETSDSVPLLSPTSSTFSSSASEGHGIHLPYRDAKQGVESLSSQETPDARAEADSSLTSSSPVTSLLEPNSTMHRAPRKLLQRITVVDTGHGESFDIDASSMHMTGGPVEPPKSPPLSPSEWIGTNKTKNRVLSVPPEPNDSPLTASSGSSPDTPRPHLLPDNDQMKRGDNLDFESPNLKSLAIPSRIERTRRRPRSASEPRLLLSSLEMSRHAGTVPSTPTDSSYTLFVPPDLNSGPSSSHTITPPTRQSSLPIPLLTMPDDVYFTAAGRRDSRLYLNSTLTSTSNDVPPSPMRRGHTYSNSEPLPDDSSILAPASQYAFWTGRKHSEPTSARPFENMTQLIEPAEEGDSTPVARKEVLWSGNWNRDDIQDVIRQLRSLR</sequence>
<feature type="region of interest" description="Disordered" evidence="1">
    <location>
        <begin position="358"/>
        <end position="387"/>
    </location>
</feature>
<feature type="compositionally biased region" description="Low complexity" evidence="1">
    <location>
        <begin position="82"/>
        <end position="99"/>
    </location>
</feature>
<proteinExistence type="predicted"/>
<dbReference type="EMBL" id="JAWWNJ010000004">
    <property type="protein sequence ID" value="KAK7057646.1"/>
    <property type="molecule type" value="Genomic_DNA"/>
</dbReference>
<evidence type="ECO:0000313" key="2">
    <source>
        <dbReference type="EMBL" id="KAK7057646.1"/>
    </source>
</evidence>
<comment type="caution">
    <text evidence="2">The sequence shown here is derived from an EMBL/GenBank/DDBJ whole genome shotgun (WGS) entry which is preliminary data.</text>
</comment>
<feature type="region of interest" description="Disordered" evidence="1">
    <location>
        <begin position="30"/>
        <end position="64"/>
    </location>
</feature>
<feature type="region of interest" description="Disordered" evidence="1">
    <location>
        <begin position="284"/>
        <end position="333"/>
    </location>
</feature>